<evidence type="ECO:0000313" key="2">
    <source>
        <dbReference type="Proteomes" id="UP000183471"/>
    </source>
</evidence>
<dbReference type="Proteomes" id="UP000183471">
    <property type="component" value="Unassembled WGS sequence"/>
</dbReference>
<accession>A0ABY0TJR9</accession>
<name>A0ABY0TJR9_9PROT</name>
<reference evidence="1 2" key="1">
    <citation type="submission" date="2016-10" db="EMBL/GenBank/DDBJ databases">
        <authorList>
            <person name="Varghese N."/>
            <person name="Submissions S."/>
        </authorList>
    </citation>
    <scope>NUCLEOTIDE SEQUENCE [LARGE SCALE GENOMIC DNA]</scope>
    <source>
        <strain evidence="1 2">Nl1</strain>
    </source>
</reference>
<keyword evidence="2" id="KW-1185">Reference proteome</keyword>
<organism evidence="1 2">
    <name type="scientific">Nitrosospira multiformis</name>
    <dbReference type="NCBI Taxonomy" id="1231"/>
    <lineage>
        <taxon>Bacteria</taxon>
        <taxon>Pseudomonadati</taxon>
        <taxon>Pseudomonadota</taxon>
        <taxon>Betaproteobacteria</taxon>
        <taxon>Nitrosomonadales</taxon>
        <taxon>Nitrosomonadaceae</taxon>
        <taxon>Nitrosospira</taxon>
    </lineage>
</organism>
<dbReference type="EMBL" id="FNKY01000001">
    <property type="protein sequence ID" value="SDQ71888.1"/>
    <property type="molecule type" value="Genomic_DNA"/>
</dbReference>
<evidence type="ECO:0008006" key="3">
    <source>
        <dbReference type="Google" id="ProtNLM"/>
    </source>
</evidence>
<gene>
    <name evidence="1" type="ORF">SAMN05216402_2001</name>
</gene>
<comment type="caution">
    <text evidence="1">The sequence shown here is derived from an EMBL/GenBank/DDBJ whole genome shotgun (WGS) entry which is preliminary data.</text>
</comment>
<protein>
    <recommendedName>
        <fullName evidence="3">DUF2946 family protein</fullName>
    </recommendedName>
</protein>
<proteinExistence type="predicted"/>
<evidence type="ECO:0000313" key="1">
    <source>
        <dbReference type="EMBL" id="SDQ71888.1"/>
    </source>
</evidence>
<sequence>MVSGRKLLLVSIMLWLPLQGAIAAIMPLCVQAKQMGASLDIPAVTAPCDLHDDGEEVSTTHSAPDNMTSNLPCESLPCYASFSTLLPATYASLISTGGSSYAVAFDSRFTSAILQQPQHPPLA</sequence>